<comment type="cofactor">
    <cofactor evidence="1">
        <name>FAD</name>
        <dbReference type="ChEBI" id="CHEBI:57692"/>
    </cofactor>
</comment>
<feature type="compositionally biased region" description="Basic and acidic residues" evidence="4">
    <location>
        <begin position="753"/>
        <end position="773"/>
    </location>
</feature>
<dbReference type="SUPFAM" id="SSF160996">
    <property type="entry name" value="HI0933 insert domain-like"/>
    <property type="match status" value="1"/>
</dbReference>
<evidence type="ECO:0000259" key="6">
    <source>
        <dbReference type="Pfam" id="PF22780"/>
    </source>
</evidence>
<dbReference type="SUPFAM" id="SSF51905">
    <property type="entry name" value="FAD/NAD(P)-binding domain"/>
    <property type="match status" value="1"/>
</dbReference>
<feature type="domain" description="RsdA/BaiN/AoA(So)-like insert" evidence="6">
    <location>
        <begin position="207"/>
        <end position="369"/>
    </location>
</feature>
<keyword evidence="2" id="KW-0285">Flavoprotein</keyword>
<reference evidence="7 8" key="1">
    <citation type="submission" date="2009-12" db="EMBL/GenBank/DDBJ databases">
        <authorList>
            <person name="Shrivastava S."/>
            <person name="Madupu R."/>
            <person name="Durkin A.S."/>
            <person name="Torralba M."/>
            <person name="Methe B."/>
            <person name="Sutton G.G."/>
            <person name="Strausberg R.L."/>
            <person name="Nelson K.E."/>
        </authorList>
    </citation>
    <scope>NUCLEOTIDE SEQUENCE [LARGE SCALE GENOMIC DNA]</scope>
    <source>
        <strain evidence="7 8">W5455</strain>
    </source>
</reference>
<dbReference type="Gene3D" id="2.40.30.10">
    <property type="entry name" value="Translation factors"/>
    <property type="match status" value="1"/>
</dbReference>
<dbReference type="InterPro" id="IPR004792">
    <property type="entry name" value="BaiN-like"/>
</dbReference>
<comment type="caution">
    <text evidence="7">The sequence shown here is derived from an EMBL/GenBank/DDBJ whole genome shotgun (WGS) entry which is preliminary data.</text>
</comment>
<evidence type="ECO:0000256" key="2">
    <source>
        <dbReference type="ARBA" id="ARBA00022630"/>
    </source>
</evidence>
<dbReference type="Pfam" id="PF22780">
    <property type="entry name" value="HI0933_like_1st"/>
    <property type="match status" value="1"/>
</dbReference>
<dbReference type="PANTHER" id="PTHR42887">
    <property type="entry name" value="OS12G0638800 PROTEIN"/>
    <property type="match status" value="1"/>
</dbReference>
<protein>
    <submittedName>
        <fullName evidence="7">Flavoprotein family protein</fullName>
    </submittedName>
</protein>
<evidence type="ECO:0000313" key="8">
    <source>
        <dbReference type="Proteomes" id="UP000006462"/>
    </source>
</evidence>
<dbReference type="NCBIfam" id="TIGR00275">
    <property type="entry name" value="aminoacetone oxidase family FAD-binding enzyme"/>
    <property type="match status" value="1"/>
</dbReference>
<dbReference type="EMBL" id="ADFP01000135">
    <property type="protein sequence ID" value="EFB89435.1"/>
    <property type="molecule type" value="Genomic_DNA"/>
</dbReference>
<keyword evidence="8" id="KW-1185">Reference proteome</keyword>
<dbReference type="Gene3D" id="3.50.50.60">
    <property type="entry name" value="FAD/NAD(P)-binding domain"/>
    <property type="match status" value="1"/>
</dbReference>
<evidence type="ECO:0000259" key="5">
    <source>
        <dbReference type="Pfam" id="PF03486"/>
    </source>
</evidence>
<accession>A0ABM9ZRH0</accession>
<dbReference type="PRINTS" id="PR00368">
    <property type="entry name" value="FADPNR"/>
</dbReference>
<feature type="domain" description="RsdA/BaiN/AoA(So)-like Rossmann fold-like" evidence="5">
    <location>
        <begin position="17"/>
        <end position="422"/>
    </location>
</feature>
<evidence type="ECO:0000256" key="1">
    <source>
        <dbReference type="ARBA" id="ARBA00001974"/>
    </source>
</evidence>
<feature type="compositionally biased region" description="Basic and acidic residues" evidence="4">
    <location>
        <begin position="449"/>
        <end position="488"/>
    </location>
</feature>
<dbReference type="PRINTS" id="PR00411">
    <property type="entry name" value="PNDRDTASEI"/>
</dbReference>
<dbReference type="InterPro" id="IPR055178">
    <property type="entry name" value="RsdA/BaiN/AoA(So)-like_dom"/>
</dbReference>
<sequence length="798" mass="91526">MRLAQKAEGDLSMSTFDVVVIGGGPAGMMAAARAAQYGARTVLLEKNRELGRKLMITGRGRCNFAHDQEDPELLSKGYRRGGEFLLPALRTFGAKETAAFFLRRGVVSAHERGHRLYPREGQDASSVVNALWTALKDGGVQVLRGIEVRSLDILGGKVRRVTTGREEIEGRAFILATGGLSFPHTGSTGDGYRWARKAGHEIVETTPALCPIKIAERFDDQLSGLKLKNVRVTVRQNGETVDERFGEMDFTPFGISGAIVMDLAASVGNCLRKTGRTTVHIDLKPALEPERLDARIERDFREFGGDALRFALRKMLPAQIIPEALKMAKLDMGKPCGETTAEERLALRNMIKDFVVTPTELLGFRHAIVTSGGVSTDGIEPETMASKIVPNLYFAGEMIDVDGPTGGYNLQECWSTGFTAGSAAAEALGFKKPTDEDIVRQMEAARSHRYEISKAERQKFKEEKNEDMTIKTGPTDDKEFCGWRDPRRQTPRQPEEGTGGGDRPGFGKDRRPSPEDRHRERRPFQRTDRSDRPQKTSREESDFGERRDSDERPRFPEDRRFFRRDEDRPFERGRRPFGDDRDDRRASRRTDAPSREYRQQPYGRGGREDFSEPSRFREAASEGRFRRSERRPFDRPGSRARDERRDFERPRDPRPSRENFRSEGSEYQRRSDSPPRDWRPHDQERRPRFSDAPRRPYASDDRELRGFYERGFDNERNSYAGRSERPYDTRRSHDDRDFHAGRPLQERPFPGKRRFDADRSREREFSHENRPPRSEPPVSKPRPRKFASFSRFRKDDKR</sequence>
<feature type="compositionally biased region" description="Basic and acidic residues" evidence="4">
    <location>
        <begin position="605"/>
        <end position="740"/>
    </location>
</feature>
<proteinExistence type="predicted"/>
<keyword evidence="3" id="KW-0274">FAD</keyword>
<dbReference type="Gene3D" id="1.10.8.260">
    <property type="entry name" value="HI0933 insert domain-like"/>
    <property type="match status" value="1"/>
</dbReference>
<gene>
    <name evidence="7" type="ORF">HMPREF7215_0203</name>
</gene>
<dbReference type="PANTHER" id="PTHR42887:SF2">
    <property type="entry name" value="OS12G0638800 PROTEIN"/>
    <property type="match status" value="1"/>
</dbReference>
<dbReference type="InterPro" id="IPR023166">
    <property type="entry name" value="BaiN-like_dom_sf"/>
</dbReference>
<dbReference type="Proteomes" id="UP000006462">
    <property type="component" value="Unassembled WGS sequence"/>
</dbReference>
<feature type="compositionally biased region" description="Basic and acidic residues" evidence="4">
    <location>
        <begin position="505"/>
        <end position="598"/>
    </location>
</feature>
<evidence type="ECO:0000256" key="3">
    <source>
        <dbReference type="ARBA" id="ARBA00022827"/>
    </source>
</evidence>
<evidence type="ECO:0000313" key="7">
    <source>
        <dbReference type="EMBL" id="EFB89435.1"/>
    </source>
</evidence>
<feature type="region of interest" description="Disordered" evidence="4">
    <location>
        <begin position="449"/>
        <end position="798"/>
    </location>
</feature>
<name>A0ABM9ZRH0_9BACT</name>
<dbReference type="InterPro" id="IPR036188">
    <property type="entry name" value="FAD/NAD-bd_sf"/>
</dbReference>
<evidence type="ECO:0000256" key="4">
    <source>
        <dbReference type="SAM" id="MobiDB-lite"/>
    </source>
</evidence>
<organism evidence="7 8">
    <name type="scientific">Pyramidobacter piscolens W5455</name>
    <dbReference type="NCBI Taxonomy" id="352165"/>
    <lineage>
        <taxon>Bacteria</taxon>
        <taxon>Thermotogati</taxon>
        <taxon>Synergistota</taxon>
        <taxon>Synergistia</taxon>
        <taxon>Synergistales</taxon>
        <taxon>Dethiosulfovibrionaceae</taxon>
        <taxon>Pyramidobacter</taxon>
    </lineage>
</organism>
<dbReference type="InterPro" id="IPR057661">
    <property type="entry name" value="RsdA/BaiN/AoA(So)_Rossmann"/>
</dbReference>
<dbReference type="Pfam" id="PF03486">
    <property type="entry name" value="HI0933_like"/>
    <property type="match status" value="1"/>
</dbReference>